<dbReference type="InterPro" id="IPR011032">
    <property type="entry name" value="GroES-like_sf"/>
</dbReference>
<dbReference type="OrthoDB" id="1710250at2759"/>
<proteinExistence type="inferred from homology"/>
<name>A0A8S0V1I9_OLEEU</name>
<evidence type="ECO:0000313" key="3">
    <source>
        <dbReference type="EMBL" id="CAA3025458.1"/>
    </source>
</evidence>
<dbReference type="AlphaFoldDB" id="A0A8S0V1I9"/>
<keyword evidence="2" id="KW-0560">Oxidoreductase</keyword>
<feature type="non-terminal residue" evidence="3">
    <location>
        <position position="60"/>
    </location>
</feature>
<dbReference type="EMBL" id="CACTIH010009134">
    <property type="protein sequence ID" value="CAA3025458.1"/>
    <property type="molecule type" value="Genomic_DNA"/>
</dbReference>
<evidence type="ECO:0000313" key="4">
    <source>
        <dbReference type="Proteomes" id="UP000594638"/>
    </source>
</evidence>
<dbReference type="Proteomes" id="UP000594638">
    <property type="component" value="Unassembled WGS sequence"/>
</dbReference>
<protein>
    <submittedName>
        <fullName evidence="3">2-methylene-furan-3-one reductase-like</fullName>
    </submittedName>
</protein>
<keyword evidence="4" id="KW-1185">Reference proteome</keyword>
<dbReference type="Gramene" id="OE9A006630T1">
    <property type="protein sequence ID" value="OE9A006630C1"/>
    <property type="gene ID" value="OE9A006630"/>
</dbReference>
<evidence type="ECO:0000256" key="2">
    <source>
        <dbReference type="ARBA" id="ARBA00023002"/>
    </source>
</evidence>
<sequence>MKAWIYYEYGGVEVLKSESEVAVPEVKNDQVLIKVVTASINPVYYKRRLGQFKAIDSHPS</sequence>
<dbReference type="PANTHER" id="PTHR44573:SF1">
    <property type="entry name" value="NADPH-DEPENDENT ALKENAL_ONE OXIDOREDUCTASE, CHLOROPLASTIC"/>
    <property type="match status" value="1"/>
</dbReference>
<dbReference type="Gene3D" id="3.90.180.10">
    <property type="entry name" value="Medium-chain alcohol dehydrogenases, catalytic domain"/>
    <property type="match status" value="1"/>
</dbReference>
<comment type="similarity">
    <text evidence="1">Belongs to the zinc-containing alcohol dehydrogenase family. Quinone oxidoreductase subfamily.</text>
</comment>
<organism evidence="3 4">
    <name type="scientific">Olea europaea subsp. europaea</name>
    <dbReference type="NCBI Taxonomy" id="158383"/>
    <lineage>
        <taxon>Eukaryota</taxon>
        <taxon>Viridiplantae</taxon>
        <taxon>Streptophyta</taxon>
        <taxon>Embryophyta</taxon>
        <taxon>Tracheophyta</taxon>
        <taxon>Spermatophyta</taxon>
        <taxon>Magnoliopsida</taxon>
        <taxon>eudicotyledons</taxon>
        <taxon>Gunneridae</taxon>
        <taxon>Pentapetalae</taxon>
        <taxon>asterids</taxon>
        <taxon>lamiids</taxon>
        <taxon>Lamiales</taxon>
        <taxon>Oleaceae</taxon>
        <taxon>Oleeae</taxon>
        <taxon>Olea</taxon>
    </lineage>
</organism>
<accession>A0A8S0V1I9</accession>
<evidence type="ECO:0000256" key="1">
    <source>
        <dbReference type="ARBA" id="ARBA00010371"/>
    </source>
</evidence>
<dbReference type="SUPFAM" id="SSF50129">
    <property type="entry name" value="GroES-like"/>
    <property type="match status" value="1"/>
</dbReference>
<dbReference type="PANTHER" id="PTHR44573">
    <property type="entry name" value="NADPH-DEPENDENT ALKENAL/ONE OXIDOREDUCTASE, CHLOROPLASTIC"/>
    <property type="match status" value="1"/>
</dbReference>
<dbReference type="InterPro" id="IPR044626">
    <property type="entry name" value="AOR-like"/>
</dbReference>
<dbReference type="GO" id="GO:0016628">
    <property type="term" value="F:oxidoreductase activity, acting on the CH-CH group of donors, NAD or NADP as acceptor"/>
    <property type="evidence" value="ECO:0007669"/>
    <property type="project" value="InterPro"/>
</dbReference>
<comment type="caution">
    <text evidence="3">The sequence shown here is derived from an EMBL/GenBank/DDBJ whole genome shotgun (WGS) entry which is preliminary data.</text>
</comment>
<reference evidence="3 4" key="1">
    <citation type="submission" date="2019-12" db="EMBL/GenBank/DDBJ databases">
        <authorList>
            <person name="Alioto T."/>
            <person name="Alioto T."/>
            <person name="Gomez Garrido J."/>
        </authorList>
    </citation>
    <scope>NUCLEOTIDE SEQUENCE [LARGE SCALE GENOMIC DNA]</scope>
</reference>
<gene>
    <name evidence="3" type="ORF">OLEA9_A006630</name>
</gene>